<feature type="domain" description="Beta-lactamase-related" evidence="2">
    <location>
        <begin position="102"/>
        <end position="401"/>
    </location>
</feature>
<feature type="compositionally biased region" description="Pro residues" evidence="1">
    <location>
        <begin position="1"/>
        <end position="15"/>
    </location>
</feature>
<keyword evidence="5" id="KW-1185">Reference proteome</keyword>
<dbReference type="Proteomes" id="UP000183015">
    <property type="component" value="Unassembled WGS sequence"/>
</dbReference>
<dbReference type="Pfam" id="PF24491">
    <property type="entry name" value="DUF7586"/>
    <property type="match status" value="1"/>
</dbReference>
<gene>
    <name evidence="4" type="ORF">SAMN05414137_103192</name>
</gene>
<dbReference type="InterPro" id="IPR001466">
    <property type="entry name" value="Beta-lactam-related"/>
</dbReference>
<evidence type="ECO:0000259" key="2">
    <source>
        <dbReference type="Pfam" id="PF00144"/>
    </source>
</evidence>
<feature type="region of interest" description="Disordered" evidence="1">
    <location>
        <begin position="1"/>
        <end position="35"/>
    </location>
</feature>
<name>A0A1H7JB26_STRJI</name>
<dbReference type="PANTHER" id="PTHR46825:SF7">
    <property type="entry name" value="D-ALANYL-D-ALANINE CARBOXYPEPTIDASE"/>
    <property type="match status" value="1"/>
</dbReference>
<evidence type="ECO:0000256" key="1">
    <source>
        <dbReference type="SAM" id="MobiDB-lite"/>
    </source>
</evidence>
<protein>
    <submittedName>
        <fullName evidence="4">CubicO group peptidase, beta-lactamase class C family</fullName>
    </submittedName>
</protein>
<dbReference type="Gene3D" id="3.40.710.10">
    <property type="entry name" value="DD-peptidase/beta-lactamase superfamily"/>
    <property type="match status" value="1"/>
</dbReference>
<dbReference type="InterPro" id="IPR056008">
    <property type="entry name" value="DUF7586"/>
</dbReference>
<evidence type="ECO:0000313" key="5">
    <source>
        <dbReference type="Proteomes" id="UP000183015"/>
    </source>
</evidence>
<reference evidence="5" key="1">
    <citation type="submission" date="2016-10" db="EMBL/GenBank/DDBJ databases">
        <authorList>
            <person name="Varghese N."/>
        </authorList>
    </citation>
    <scope>NUCLEOTIDE SEQUENCE [LARGE SCALE GENOMIC DNA]</scope>
    <source>
        <strain evidence="5">DSM 45096 / BCRC 16803 / CGMCC 4.1857 / CIP 109030 / JCM 12277 / KCTC 19219 / NBRC 100920 / 33214</strain>
    </source>
</reference>
<feature type="compositionally biased region" description="Low complexity" evidence="1">
    <location>
        <begin position="16"/>
        <end position="35"/>
    </location>
</feature>
<evidence type="ECO:0000259" key="3">
    <source>
        <dbReference type="Pfam" id="PF24491"/>
    </source>
</evidence>
<dbReference type="eggNOG" id="COG1680">
    <property type="taxonomic scope" value="Bacteria"/>
</dbReference>
<dbReference type="PANTHER" id="PTHR46825">
    <property type="entry name" value="D-ALANYL-D-ALANINE-CARBOXYPEPTIDASE/ENDOPEPTIDASE AMPH"/>
    <property type="match status" value="1"/>
</dbReference>
<dbReference type="InterPro" id="IPR012338">
    <property type="entry name" value="Beta-lactam/transpept-like"/>
</dbReference>
<dbReference type="SUPFAM" id="SSF56601">
    <property type="entry name" value="beta-lactamase/transpeptidase-like"/>
    <property type="match status" value="1"/>
</dbReference>
<feature type="domain" description="DUF7586" evidence="3">
    <location>
        <begin position="431"/>
        <end position="516"/>
    </location>
</feature>
<accession>A0A1H7JB26</accession>
<sequence>MVARPPAPSPHPVPSFRPLTPSLPLRLPGRAGAGWRRVGTGAARRGTPGEIASPAGTGAVSVRAMVNPESPAPATTTIGDDDFAELLPETRRALAHRLAVAQRDGRLPGLVAAVLRDGRRRWWGSRSMVDGHAPDPDTQFRIGSITKAFVAVLVLRLRDEGQLNLSDRIGQHLPAVGPAAGEVTVRQLLSHTSGLTNEPPGPWWERTDGALRPELADLLQHPPLRHEPGRLFHYSNVGFALLGALVEQLRGDDWYTVLHREVLRPLGMRRTTALPDAPHAGGWAVHPWADVILAEPLQQTGRMAPAGQLWSTIDDLTRFAAFLADGDERVLSAASVAEMRECQADGEERYGLGLMLRQADGLAVCGHGGSMPGFLAWLLIAPEQRLGAVVLTNATSSPGPAFGELATDLIRIVAEREPLIPEPWRPLTACDPEVLALTGPWYWGPTGFGLRLVAEDVLELTPLGGNGSREARLRRAADGQTWTAEGGYWHGEPMRVVRADDGRVTHLDLGTFVLTREPYPADGPVPGGVDPAGWRAEKW</sequence>
<evidence type="ECO:0000313" key="4">
    <source>
        <dbReference type="EMBL" id="SEK71097.1"/>
    </source>
</evidence>
<proteinExistence type="predicted"/>
<organism evidence="4 5">
    <name type="scientific">Streptacidiphilus jiangxiensis</name>
    <dbReference type="NCBI Taxonomy" id="235985"/>
    <lineage>
        <taxon>Bacteria</taxon>
        <taxon>Bacillati</taxon>
        <taxon>Actinomycetota</taxon>
        <taxon>Actinomycetes</taxon>
        <taxon>Kitasatosporales</taxon>
        <taxon>Streptomycetaceae</taxon>
        <taxon>Streptacidiphilus</taxon>
    </lineage>
</organism>
<dbReference type="EMBL" id="FOAZ01000003">
    <property type="protein sequence ID" value="SEK71097.1"/>
    <property type="molecule type" value="Genomic_DNA"/>
</dbReference>
<dbReference type="AlphaFoldDB" id="A0A1H7JB26"/>
<dbReference type="Pfam" id="PF00144">
    <property type="entry name" value="Beta-lactamase"/>
    <property type="match status" value="1"/>
</dbReference>
<dbReference type="InterPro" id="IPR050491">
    <property type="entry name" value="AmpC-like"/>
</dbReference>
<dbReference type="STRING" id="235985.SAMN05414137_103192"/>